<sequence length="84" mass="9215">MLVEVALGMHIANYLVMRSSNAFLKKSNRGSSVIAMKMHVEATLLLKDNHEGVAIGFLLAIFSKMPTPCARVDDQRLGKLTRGT</sequence>
<proteinExistence type="predicted"/>
<accession>A0A438E1A9</accession>
<gene>
    <name evidence="1" type="ORF">CK203_094053</name>
</gene>
<dbReference type="AlphaFoldDB" id="A0A438E1A9"/>
<name>A0A438E1A9_VITVI</name>
<protein>
    <submittedName>
        <fullName evidence="1">Uncharacterized protein</fullName>
    </submittedName>
</protein>
<organism evidence="1 2">
    <name type="scientific">Vitis vinifera</name>
    <name type="common">Grape</name>
    <dbReference type="NCBI Taxonomy" id="29760"/>
    <lineage>
        <taxon>Eukaryota</taxon>
        <taxon>Viridiplantae</taxon>
        <taxon>Streptophyta</taxon>
        <taxon>Embryophyta</taxon>
        <taxon>Tracheophyta</taxon>
        <taxon>Spermatophyta</taxon>
        <taxon>Magnoliopsida</taxon>
        <taxon>eudicotyledons</taxon>
        <taxon>Gunneridae</taxon>
        <taxon>Pentapetalae</taxon>
        <taxon>rosids</taxon>
        <taxon>Vitales</taxon>
        <taxon>Vitaceae</taxon>
        <taxon>Viteae</taxon>
        <taxon>Vitis</taxon>
    </lineage>
</organism>
<evidence type="ECO:0000313" key="2">
    <source>
        <dbReference type="Proteomes" id="UP000288805"/>
    </source>
</evidence>
<dbReference type="EMBL" id="QGNW01001437">
    <property type="protein sequence ID" value="RVW41470.1"/>
    <property type="molecule type" value="Genomic_DNA"/>
</dbReference>
<evidence type="ECO:0000313" key="1">
    <source>
        <dbReference type="EMBL" id="RVW41470.1"/>
    </source>
</evidence>
<comment type="caution">
    <text evidence="1">The sequence shown here is derived from an EMBL/GenBank/DDBJ whole genome shotgun (WGS) entry which is preliminary data.</text>
</comment>
<dbReference type="Proteomes" id="UP000288805">
    <property type="component" value="Unassembled WGS sequence"/>
</dbReference>
<reference evidence="1 2" key="1">
    <citation type="journal article" date="2018" name="PLoS Genet.">
        <title>Population sequencing reveals clonal diversity and ancestral inbreeding in the grapevine cultivar Chardonnay.</title>
        <authorList>
            <person name="Roach M.J."/>
            <person name="Johnson D.L."/>
            <person name="Bohlmann J."/>
            <person name="van Vuuren H.J."/>
            <person name="Jones S.J."/>
            <person name="Pretorius I.S."/>
            <person name="Schmidt S.A."/>
            <person name="Borneman A.R."/>
        </authorList>
    </citation>
    <scope>NUCLEOTIDE SEQUENCE [LARGE SCALE GENOMIC DNA]</scope>
    <source>
        <strain evidence="2">cv. Chardonnay</strain>
        <tissue evidence="1">Leaf</tissue>
    </source>
</reference>